<protein>
    <submittedName>
        <fullName evidence="1">Uncharacterized protein</fullName>
    </submittedName>
</protein>
<dbReference type="EMBL" id="AJ307662">
    <property type="protein sequence ID" value="CAC39030.1"/>
    <property type="molecule type" value="Genomic_DNA"/>
</dbReference>
<accession>Q949G1</accession>
<proteinExistence type="predicted"/>
<gene>
    <name evidence="1" type="primary">C15ERIPDM</name>
</gene>
<name>Q949G1_ORYSA</name>
<dbReference type="AlphaFoldDB" id="Q949G1"/>
<organism evidence="1">
    <name type="scientific">Oryza sativa</name>
    <name type="common">Rice</name>
    <dbReference type="NCBI Taxonomy" id="4530"/>
    <lineage>
        <taxon>Eukaryota</taxon>
        <taxon>Viridiplantae</taxon>
        <taxon>Streptophyta</taxon>
        <taxon>Embryophyta</taxon>
        <taxon>Tracheophyta</taxon>
        <taxon>Spermatophyta</taxon>
        <taxon>Magnoliopsida</taxon>
        <taxon>Liliopsida</taxon>
        <taxon>Poales</taxon>
        <taxon>Poaceae</taxon>
        <taxon>BOP clade</taxon>
        <taxon>Oryzoideae</taxon>
        <taxon>Oryzeae</taxon>
        <taxon>Oryzinae</taxon>
        <taxon>Oryza</taxon>
    </lineage>
</organism>
<evidence type="ECO:0000313" key="1">
    <source>
        <dbReference type="EMBL" id="CAC39030.1"/>
    </source>
</evidence>
<reference evidence="1" key="1">
    <citation type="journal article" date="2001" name="Genome Res.">
        <title>Conservation of microstructure between a sequenced region of the genome of rice and multiple segments of the genome of Arabidopsis thaliana.</title>
        <authorList>
            <person name="Mayer K."/>
            <person name="Murphy G."/>
            <person name="Tarchini R."/>
            <person name="Wambutt R."/>
            <person name="Volckaert G."/>
            <person name="Pohl T."/>
            <person name="Duesterhoeft A."/>
            <person name="Stiekema W."/>
            <person name="Entian K.D."/>
            <person name="Terryn N."/>
            <person name="Lemcke K."/>
            <person name="Haase D."/>
            <person name="Hall C.R."/>
            <person name="van Dodeweerd A.M."/>
            <person name="Tingey S.V."/>
            <person name="Mewes H.W."/>
            <person name="Bevan M."/>
            <person name="Bancroft I."/>
        </authorList>
    </citation>
    <scope>NUCLEOTIDE SEQUENCE</scope>
</reference>
<sequence length="274" mass="28657">MATGLPPSGLCTRTHPHSIKNRTFPFPIPAQGVDFPRPRSGYGAPAGGSGTLLTYDGGAGSFEAATAARGLEARRCLAGSLASPRLTNRTSIQRKERNGELGIEWTDTLGICSWADISWAPRGYGPGSGGTTPSPAHPMGPNFRDENVIFYISLPHLLPLRRLLHHHCCRHVTHSAAPAACAARRCCCHRGCCRCRATRAPLLLPPLAAGARRSGCCSRCRRCAAAAAAGARRSGCCSRCRRCAAAAAAGARAAAAALLLPPPGRATPLLQPGR</sequence>